<sequence>MDIDSNKEVDDEAIASSSIELVLEENPSLSDVFDTFCMNGSSYGEKLQAVNQQRLCDTRSEPLTPERLFQLLQMLRPNRFCPMVTFEEAFESGDADVTETINQPTSDGHS</sequence>
<dbReference type="AlphaFoldDB" id="A0A9P4WJY4"/>
<evidence type="ECO:0000313" key="1">
    <source>
        <dbReference type="EMBL" id="KAF3034420.1"/>
    </source>
</evidence>
<evidence type="ECO:0000313" key="2">
    <source>
        <dbReference type="Proteomes" id="UP000758155"/>
    </source>
</evidence>
<gene>
    <name evidence="1" type="ORF">E8E12_006186</name>
</gene>
<organism evidence="1 2">
    <name type="scientific">Didymella heteroderae</name>
    <dbReference type="NCBI Taxonomy" id="1769908"/>
    <lineage>
        <taxon>Eukaryota</taxon>
        <taxon>Fungi</taxon>
        <taxon>Dikarya</taxon>
        <taxon>Ascomycota</taxon>
        <taxon>Pezizomycotina</taxon>
        <taxon>Dothideomycetes</taxon>
        <taxon>Pleosporomycetidae</taxon>
        <taxon>Pleosporales</taxon>
        <taxon>Pleosporineae</taxon>
        <taxon>Didymellaceae</taxon>
        <taxon>Didymella</taxon>
    </lineage>
</organism>
<reference evidence="1" key="1">
    <citation type="submission" date="2019-04" db="EMBL/GenBank/DDBJ databases">
        <title>Sequencing of skin fungus with MAO and IRED activity.</title>
        <authorList>
            <person name="Marsaioli A.J."/>
            <person name="Bonatto J.M.C."/>
            <person name="Reis Junior O."/>
        </authorList>
    </citation>
    <scope>NUCLEOTIDE SEQUENCE</scope>
    <source>
        <strain evidence="1">28M1</strain>
    </source>
</reference>
<accession>A0A9P4WJY4</accession>
<comment type="caution">
    <text evidence="1">The sequence shown here is derived from an EMBL/GenBank/DDBJ whole genome shotgun (WGS) entry which is preliminary data.</text>
</comment>
<proteinExistence type="predicted"/>
<dbReference type="EMBL" id="SWKV01000068">
    <property type="protein sequence ID" value="KAF3034420.1"/>
    <property type="molecule type" value="Genomic_DNA"/>
</dbReference>
<protein>
    <submittedName>
        <fullName evidence="1">Uncharacterized protein</fullName>
    </submittedName>
</protein>
<keyword evidence="2" id="KW-1185">Reference proteome</keyword>
<name>A0A9P4WJY4_9PLEO</name>
<dbReference type="Proteomes" id="UP000758155">
    <property type="component" value="Unassembled WGS sequence"/>
</dbReference>